<organism evidence="1 2">
    <name type="scientific">Smittium culicis</name>
    <dbReference type="NCBI Taxonomy" id="133412"/>
    <lineage>
        <taxon>Eukaryota</taxon>
        <taxon>Fungi</taxon>
        <taxon>Fungi incertae sedis</taxon>
        <taxon>Zoopagomycota</taxon>
        <taxon>Kickxellomycotina</taxon>
        <taxon>Harpellomycetes</taxon>
        <taxon>Harpellales</taxon>
        <taxon>Legeriomycetaceae</taxon>
        <taxon>Smittium</taxon>
    </lineage>
</organism>
<protein>
    <submittedName>
        <fullName evidence="1">Uncharacterized protein</fullName>
    </submittedName>
</protein>
<dbReference type="AlphaFoldDB" id="A0A1R1XGW6"/>
<proteinExistence type="predicted"/>
<keyword evidence="2" id="KW-1185">Reference proteome</keyword>
<comment type="caution">
    <text evidence="1">The sequence shown here is derived from an EMBL/GenBank/DDBJ whole genome shotgun (WGS) entry which is preliminary data.</text>
</comment>
<name>A0A1R1XGW6_9FUNG</name>
<evidence type="ECO:0000313" key="2">
    <source>
        <dbReference type="Proteomes" id="UP000187283"/>
    </source>
</evidence>
<dbReference type="EMBL" id="LSSN01003299">
    <property type="protein sequence ID" value="OMJ13861.1"/>
    <property type="molecule type" value="Genomic_DNA"/>
</dbReference>
<accession>A0A1R1XGW6</accession>
<sequence>MFSYPALLILGRISVSTFILDSKSLSVISSLDDGIHDCGDILEFLIESFYLAVGLGYWNSDAPFFEVVYCRQDLSIPATTNG</sequence>
<evidence type="ECO:0000313" key="1">
    <source>
        <dbReference type="EMBL" id="OMJ13861.1"/>
    </source>
</evidence>
<reference evidence="1 2" key="1">
    <citation type="submission" date="2017-01" db="EMBL/GenBank/DDBJ databases">
        <authorList>
            <person name="Mah S.A."/>
            <person name="Swanson W.J."/>
            <person name="Moy G.W."/>
            <person name="Vacquier V.D."/>
        </authorList>
    </citation>
    <scope>NUCLEOTIDE SEQUENCE [LARGE SCALE GENOMIC DNA]</scope>
    <source>
        <strain evidence="1 2">GSMNP</strain>
    </source>
</reference>
<gene>
    <name evidence="1" type="ORF">AYI70_g8255</name>
</gene>
<dbReference type="Proteomes" id="UP000187283">
    <property type="component" value="Unassembled WGS sequence"/>
</dbReference>